<dbReference type="InterPro" id="IPR012337">
    <property type="entry name" value="RNaseH-like_sf"/>
</dbReference>
<evidence type="ECO:0000313" key="2">
    <source>
        <dbReference type="Proteomes" id="UP001219518"/>
    </source>
</evidence>
<dbReference type="EMBL" id="JAHWGI010001239">
    <property type="protein sequence ID" value="KAK3925608.1"/>
    <property type="molecule type" value="Genomic_DNA"/>
</dbReference>
<proteinExistence type="predicted"/>
<reference evidence="1" key="1">
    <citation type="submission" date="2021-07" db="EMBL/GenBank/DDBJ databases">
        <authorList>
            <person name="Catto M.A."/>
            <person name="Jacobson A."/>
            <person name="Kennedy G."/>
            <person name="Labadie P."/>
            <person name="Hunt B.G."/>
            <person name="Srinivasan R."/>
        </authorList>
    </citation>
    <scope>NUCLEOTIDE SEQUENCE</scope>
    <source>
        <strain evidence="1">PL_HMW_Pooled</strain>
        <tissue evidence="1">Head</tissue>
    </source>
</reference>
<dbReference type="PANTHER" id="PTHR46880:SF9">
    <property type="entry name" value="ZINC FINGER PROTEIN 862"/>
    <property type="match status" value="1"/>
</dbReference>
<reference evidence="1" key="2">
    <citation type="journal article" date="2023" name="BMC Genomics">
        <title>Pest status, molecular evolution, and epigenetic factors derived from the genome assembly of Frankliniella fusca, a thysanopteran phytovirus vector.</title>
        <authorList>
            <person name="Catto M.A."/>
            <person name="Labadie P.E."/>
            <person name="Jacobson A.L."/>
            <person name="Kennedy G.G."/>
            <person name="Srinivasan R."/>
            <person name="Hunt B.G."/>
        </authorList>
    </citation>
    <scope>NUCLEOTIDE SEQUENCE</scope>
    <source>
        <strain evidence="1">PL_HMW_Pooled</strain>
    </source>
</reference>
<accession>A0AAE1LMZ0</accession>
<protein>
    <submittedName>
        <fullName evidence="1">Zinc finger MYM-type protein 1</fullName>
    </submittedName>
</protein>
<evidence type="ECO:0000313" key="1">
    <source>
        <dbReference type="EMBL" id="KAK3925608.1"/>
    </source>
</evidence>
<dbReference type="AlphaFoldDB" id="A0AAE1LMZ0"/>
<dbReference type="Proteomes" id="UP001219518">
    <property type="component" value="Unassembled WGS sequence"/>
</dbReference>
<keyword evidence="2" id="KW-1185">Reference proteome</keyword>
<dbReference type="PANTHER" id="PTHR46880">
    <property type="entry name" value="RAS-ASSOCIATING DOMAIN-CONTAINING PROTEIN"/>
    <property type="match status" value="1"/>
</dbReference>
<organism evidence="1 2">
    <name type="scientific">Frankliniella fusca</name>
    <dbReference type="NCBI Taxonomy" id="407009"/>
    <lineage>
        <taxon>Eukaryota</taxon>
        <taxon>Metazoa</taxon>
        <taxon>Ecdysozoa</taxon>
        <taxon>Arthropoda</taxon>
        <taxon>Hexapoda</taxon>
        <taxon>Insecta</taxon>
        <taxon>Pterygota</taxon>
        <taxon>Neoptera</taxon>
        <taxon>Paraneoptera</taxon>
        <taxon>Thysanoptera</taxon>
        <taxon>Terebrantia</taxon>
        <taxon>Thripoidea</taxon>
        <taxon>Thripidae</taxon>
        <taxon>Frankliniella</taxon>
    </lineage>
</organism>
<sequence length="506" mass="56802">MAECTVCDVPLRAHYTDLIKHANKDKLKANMETFHRAKQHSLQTMGVQVVHNEEKRVDLKLAMFIAVHSNTRSKDHLCDLLKDIGKGTTLEHLRLHRTKCSKIIKNVLAPALLTDLVVDLNRAKAYSFIIGESTDVTVVKYLAVMVKYFSPTKAAMKTEFLGTLEVYRATAEALHAALKEYVKALGLNIQHLVGMGSDGASTLIGCHNSVYSRLKAEIPHLQIIRCVCLGGSRRNASRPGVPCEVNKKLRLQYRDLFAALNNGAMPANLVQLSATRWLAWSRAVDVVLDQWLELKTHFGMQAASLKPSDKCTIGRKLSDLFKAEENRLYLLFLQPITKALNQLNLKFQATDGEVSVLISELHEMCVTVARLFLDPKCVSYLASLLKNLLRILPEQSARFSAIRNLMPAVCLKPYSQRPAFHSLPLSLAGKEDDLVVLQQQWERIPNVDWAQYFDGAVPTSTLELWTALWRFEIAGERRFSDIADFALRVLSLPLSNAIVERAFSNT</sequence>
<dbReference type="SUPFAM" id="SSF53098">
    <property type="entry name" value="Ribonuclease H-like"/>
    <property type="match status" value="1"/>
</dbReference>
<comment type="caution">
    <text evidence="1">The sequence shown here is derived from an EMBL/GenBank/DDBJ whole genome shotgun (WGS) entry which is preliminary data.</text>
</comment>
<name>A0AAE1LMZ0_9NEOP</name>
<gene>
    <name evidence="1" type="ORF">KUF71_013857</name>
</gene>